<evidence type="ECO:0000256" key="7">
    <source>
        <dbReference type="SAM" id="Phobius"/>
    </source>
</evidence>
<feature type="domain" description="Rhodopsin" evidence="8">
    <location>
        <begin position="44"/>
        <end position="302"/>
    </location>
</feature>
<gene>
    <name evidence="9" type="ORF">EV356DRAFT_516767</name>
</gene>
<evidence type="ECO:0000256" key="6">
    <source>
        <dbReference type="SAM" id="MobiDB-lite"/>
    </source>
</evidence>
<sequence>MSADSSRSGLIPPPTEVNDTHKVYSIAVACIILCIIASVFVFGRLYQRWRCKTFGLDDYVIMPAYLFYIGWTAMAAYVNLHAGVGKPLWEITVPEYSVWFKGIIGSAWLYPPMSALIRVSILLFYRRMFGKAYKFINFAFWILLALQAIYVIVNSILPIFICRPLYKAWHPIERPKYFNNWYYYWIEVAMYSTSMAFDWIILVLPVYPVLKLHMPFRKRVGIAVIFMLGAAASIVACYKLGIFVEQMTRFYQVNPEWAKYEMSLLIPPQFDEYGKTFWIPSQLEPTVALIGTSLPAIRSIFTKTENANTGRPYFSTKARNLKSAETSTQHILHPSNKTASTGIPTSLNSEPTKRGNYLELHDTIPLTT</sequence>
<dbReference type="PANTHER" id="PTHR33048:SF47">
    <property type="entry name" value="INTEGRAL MEMBRANE PROTEIN-RELATED"/>
    <property type="match status" value="1"/>
</dbReference>
<dbReference type="GO" id="GO:0016020">
    <property type="term" value="C:membrane"/>
    <property type="evidence" value="ECO:0007669"/>
    <property type="project" value="UniProtKB-SubCell"/>
</dbReference>
<reference evidence="9" key="1">
    <citation type="journal article" date="2020" name="Stud. Mycol.">
        <title>101 Dothideomycetes genomes: a test case for predicting lifestyles and emergence of pathogens.</title>
        <authorList>
            <person name="Haridas S."/>
            <person name="Albert R."/>
            <person name="Binder M."/>
            <person name="Bloem J."/>
            <person name="Labutti K."/>
            <person name="Salamov A."/>
            <person name="Andreopoulos B."/>
            <person name="Baker S."/>
            <person name="Barry K."/>
            <person name="Bills G."/>
            <person name="Bluhm B."/>
            <person name="Cannon C."/>
            <person name="Castanera R."/>
            <person name="Culley D."/>
            <person name="Daum C."/>
            <person name="Ezra D."/>
            <person name="Gonzalez J."/>
            <person name="Henrissat B."/>
            <person name="Kuo A."/>
            <person name="Liang C."/>
            <person name="Lipzen A."/>
            <person name="Lutzoni F."/>
            <person name="Magnuson J."/>
            <person name="Mondo S."/>
            <person name="Nolan M."/>
            <person name="Ohm R."/>
            <person name="Pangilinan J."/>
            <person name="Park H.-J."/>
            <person name="Ramirez L."/>
            <person name="Alfaro M."/>
            <person name="Sun H."/>
            <person name="Tritt A."/>
            <person name="Yoshinaga Y."/>
            <person name="Zwiers L.-H."/>
            <person name="Turgeon B."/>
            <person name="Goodwin S."/>
            <person name="Spatafora J."/>
            <person name="Crous P."/>
            <person name="Grigoriev I."/>
        </authorList>
    </citation>
    <scope>NUCLEOTIDE SEQUENCE</scope>
    <source>
        <strain evidence="9">Tuck. ex Michener</strain>
    </source>
</reference>
<dbReference type="AlphaFoldDB" id="A0A6A6HMX4"/>
<proteinExistence type="inferred from homology"/>
<name>A0A6A6HMX4_VIRVR</name>
<comment type="similarity">
    <text evidence="5">Belongs to the SAT4 family.</text>
</comment>
<evidence type="ECO:0000256" key="4">
    <source>
        <dbReference type="ARBA" id="ARBA00023136"/>
    </source>
</evidence>
<accession>A0A6A6HMX4</accession>
<protein>
    <recommendedName>
        <fullName evidence="8">Rhodopsin domain-containing protein</fullName>
    </recommendedName>
</protein>
<feature type="transmembrane region" description="Helical" evidence="7">
    <location>
        <begin position="137"/>
        <end position="161"/>
    </location>
</feature>
<evidence type="ECO:0000256" key="5">
    <source>
        <dbReference type="ARBA" id="ARBA00038359"/>
    </source>
</evidence>
<evidence type="ECO:0000313" key="10">
    <source>
        <dbReference type="Proteomes" id="UP000800092"/>
    </source>
</evidence>
<comment type="subcellular location">
    <subcellularLocation>
        <location evidence="1">Membrane</location>
        <topology evidence="1">Multi-pass membrane protein</topology>
    </subcellularLocation>
</comment>
<keyword evidence="4 7" id="KW-0472">Membrane</keyword>
<keyword evidence="3 7" id="KW-1133">Transmembrane helix</keyword>
<keyword evidence="10" id="KW-1185">Reference proteome</keyword>
<feature type="transmembrane region" description="Helical" evidence="7">
    <location>
        <begin position="98"/>
        <end position="125"/>
    </location>
</feature>
<evidence type="ECO:0000256" key="3">
    <source>
        <dbReference type="ARBA" id="ARBA00022989"/>
    </source>
</evidence>
<evidence type="ECO:0000256" key="2">
    <source>
        <dbReference type="ARBA" id="ARBA00022692"/>
    </source>
</evidence>
<feature type="transmembrane region" description="Helical" evidence="7">
    <location>
        <begin position="181"/>
        <end position="210"/>
    </location>
</feature>
<feature type="transmembrane region" description="Helical" evidence="7">
    <location>
        <begin position="58"/>
        <end position="78"/>
    </location>
</feature>
<dbReference type="OrthoDB" id="4525788at2759"/>
<keyword evidence="2 7" id="KW-0812">Transmembrane</keyword>
<feature type="transmembrane region" description="Helical" evidence="7">
    <location>
        <begin position="23"/>
        <end position="46"/>
    </location>
</feature>
<feature type="compositionally biased region" description="Polar residues" evidence="6">
    <location>
        <begin position="325"/>
        <end position="350"/>
    </location>
</feature>
<dbReference type="Pfam" id="PF20684">
    <property type="entry name" value="Fung_rhodopsin"/>
    <property type="match status" value="1"/>
</dbReference>
<evidence type="ECO:0000259" key="8">
    <source>
        <dbReference type="Pfam" id="PF20684"/>
    </source>
</evidence>
<dbReference type="PANTHER" id="PTHR33048">
    <property type="entry name" value="PTH11-LIKE INTEGRAL MEMBRANE PROTEIN (AFU_ORTHOLOGUE AFUA_5G11245)"/>
    <property type="match status" value="1"/>
</dbReference>
<feature type="transmembrane region" description="Helical" evidence="7">
    <location>
        <begin position="222"/>
        <end position="244"/>
    </location>
</feature>
<organism evidence="9 10">
    <name type="scientific">Viridothelium virens</name>
    <name type="common">Speckled blister lichen</name>
    <name type="synonym">Trypethelium virens</name>
    <dbReference type="NCBI Taxonomy" id="1048519"/>
    <lineage>
        <taxon>Eukaryota</taxon>
        <taxon>Fungi</taxon>
        <taxon>Dikarya</taxon>
        <taxon>Ascomycota</taxon>
        <taxon>Pezizomycotina</taxon>
        <taxon>Dothideomycetes</taxon>
        <taxon>Dothideomycetes incertae sedis</taxon>
        <taxon>Trypetheliales</taxon>
        <taxon>Trypetheliaceae</taxon>
        <taxon>Viridothelium</taxon>
    </lineage>
</organism>
<dbReference type="InterPro" id="IPR049326">
    <property type="entry name" value="Rhodopsin_dom_fungi"/>
</dbReference>
<evidence type="ECO:0000313" key="9">
    <source>
        <dbReference type="EMBL" id="KAF2238883.1"/>
    </source>
</evidence>
<feature type="region of interest" description="Disordered" evidence="6">
    <location>
        <begin position="325"/>
        <end position="353"/>
    </location>
</feature>
<dbReference type="InterPro" id="IPR052337">
    <property type="entry name" value="SAT4-like"/>
</dbReference>
<dbReference type="Proteomes" id="UP000800092">
    <property type="component" value="Unassembled WGS sequence"/>
</dbReference>
<evidence type="ECO:0000256" key="1">
    <source>
        <dbReference type="ARBA" id="ARBA00004141"/>
    </source>
</evidence>
<dbReference type="EMBL" id="ML991774">
    <property type="protein sequence ID" value="KAF2238883.1"/>
    <property type="molecule type" value="Genomic_DNA"/>
</dbReference>